<dbReference type="RefSeq" id="WP_102269262.1">
    <property type="nucleotide sequence ID" value="NZ_CALVCM010000004.1"/>
</dbReference>
<proteinExistence type="predicted"/>
<evidence type="ECO:0000256" key="1">
    <source>
        <dbReference type="SAM" id="Phobius"/>
    </source>
</evidence>
<dbReference type="PANTHER" id="PTHR37804">
    <property type="entry name" value="CDAA REGULATORY PROTEIN CDAR"/>
    <property type="match status" value="1"/>
</dbReference>
<organism evidence="2 3">
    <name type="scientific">Massilicoli timonensis</name>
    <dbReference type="NCBI Taxonomy" id="2015901"/>
    <lineage>
        <taxon>Bacteria</taxon>
        <taxon>Bacillati</taxon>
        <taxon>Bacillota</taxon>
        <taxon>Erysipelotrichia</taxon>
        <taxon>Erysipelotrichales</taxon>
        <taxon>Erysipelotrichaceae</taxon>
        <taxon>Massilicoli</taxon>
    </lineage>
</organism>
<accession>A0ABT1SLM3</accession>
<keyword evidence="1" id="KW-0812">Transmembrane</keyword>
<name>A0ABT1SLM3_9FIRM</name>
<sequence>MARKKKNTELSSEGKVELAKSIAEKGQKVAKTYTSVENAVTRFFRWLSSWVDKLLFNQKYGKVVSLALAVALYAMVNLGGDDSMSLFTTNKSATTLNNVAVSTIISDQVYEVSGVPETVNATLVGDPSDISLVNSQGNFQVVADLTDFTEGTHEVKLLPKNVSERVDVTLDPSVAMVTIKRKTSRRYTLGYDFVNTDKMDKIYALGTPEFEQGEVVVSASEDTLDEVAFVKALIDVSDVTKTFETEASIVAYNQQGERVEVDILPATMKTKVEVTTPSKDVPISVVPVGKVPNGKAIESYQMDASAVTIYGPLDVLESINDVTIQLPANTLTADKTVTMPIITPSGVTKVSTQRVNITIKLADSKEKVFEKIPVAYKNNKKKFKVAPVDNDDAYANVKVIGAQSVLDSIQSEDIEVYFDMSKITKAGTYELTLTAAGKNNLATYTSETAKIKVKVVEAD</sequence>
<dbReference type="Proteomes" id="UP001524435">
    <property type="component" value="Unassembled WGS sequence"/>
</dbReference>
<keyword evidence="3" id="KW-1185">Reference proteome</keyword>
<keyword evidence="1" id="KW-1133">Transmembrane helix</keyword>
<dbReference type="PANTHER" id="PTHR37804:SF1">
    <property type="entry name" value="CDAA REGULATORY PROTEIN CDAR"/>
    <property type="match status" value="1"/>
</dbReference>
<keyword evidence="1" id="KW-0472">Membrane</keyword>
<protein>
    <submittedName>
        <fullName evidence="2">CdaR family protein</fullName>
    </submittedName>
</protein>
<dbReference type="Gene3D" id="2.170.120.30">
    <property type="match status" value="2"/>
</dbReference>
<evidence type="ECO:0000313" key="2">
    <source>
        <dbReference type="EMBL" id="MCQ5121913.1"/>
    </source>
</evidence>
<comment type="caution">
    <text evidence="2">The sequence shown here is derived from an EMBL/GenBank/DDBJ whole genome shotgun (WGS) entry which is preliminary data.</text>
</comment>
<dbReference type="Pfam" id="PF07949">
    <property type="entry name" value="YbbR"/>
    <property type="match status" value="3"/>
</dbReference>
<dbReference type="InterPro" id="IPR012505">
    <property type="entry name" value="YbbR"/>
</dbReference>
<gene>
    <name evidence="2" type="ORF">NE663_06515</name>
</gene>
<feature type="transmembrane region" description="Helical" evidence="1">
    <location>
        <begin position="63"/>
        <end position="80"/>
    </location>
</feature>
<dbReference type="Gene3D" id="2.170.120.40">
    <property type="entry name" value="YbbR-like domain"/>
    <property type="match status" value="2"/>
</dbReference>
<evidence type="ECO:0000313" key="3">
    <source>
        <dbReference type="Proteomes" id="UP001524435"/>
    </source>
</evidence>
<dbReference type="InterPro" id="IPR053154">
    <property type="entry name" value="c-di-AMP_regulator"/>
</dbReference>
<reference evidence="2 3" key="1">
    <citation type="submission" date="2022-06" db="EMBL/GenBank/DDBJ databases">
        <title>Isolation of gut microbiota from human fecal samples.</title>
        <authorList>
            <person name="Pamer E.G."/>
            <person name="Barat B."/>
            <person name="Waligurski E."/>
            <person name="Medina S."/>
            <person name="Paddock L."/>
            <person name="Mostad J."/>
        </authorList>
    </citation>
    <scope>NUCLEOTIDE SEQUENCE [LARGE SCALE GENOMIC DNA]</scope>
    <source>
        <strain evidence="2 3">DFI.6.1</strain>
    </source>
</reference>
<dbReference type="EMBL" id="JANGCH010000008">
    <property type="protein sequence ID" value="MCQ5121913.1"/>
    <property type="molecule type" value="Genomic_DNA"/>
</dbReference>